<evidence type="ECO:0000313" key="1">
    <source>
        <dbReference type="EMBL" id="MDI5962250.1"/>
    </source>
</evidence>
<dbReference type="EMBL" id="JABXJJ020000017">
    <property type="protein sequence ID" value="MDI5970679.1"/>
    <property type="molecule type" value="Genomic_DNA"/>
</dbReference>
<name>A0AA90KGU2_9ACTN</name>
<gene>
    <name evidence="1" type="ORF">POF43_005885</name>
    <name evidence="2" type="ORF">POF50_015240</name>
</gene>
<dbReference type="EMBL" id="JAAGKO020000005">
    <property type="protein sequence ID" value="MDI5962250.1"/>
    <property type="molecule type" value="Genomic_DNA"/>
</dbReference>
<sequence length="186" mass="19384">MTGRQTQEVRRAPSPDAVAQHVGELLDRLAADPVAAETAEELVRALMDFYGTGLTRAVALLSGRSGNPLGALLDDEVTAGLLVLHDLHPDDVPVRIDRALRAADAATFGVEGFDADTGTLRLRQTGDGCGCGNTAAAVRERVESALACFAPEVTTVVVEEAPADRPEPVLLQIAARPPGTSPVGAR</sequence>
<protein>
    <recommendedName>
        <fullName evidence="4">NifU family protein</fullName>
    </recommendedName>
</protein>
<dbReference type="RefSeq" id="WP_271317285.1">
    <property type="nucleotide sequence ID" value="NZ_JAAGKO020000005.1"/>
</dbReference>
<accession>A0AA90KGU2</accession>
<organism evidence="2">
    <name type="scientific">Streptantibioticus silvisoli</name>
    <dbReference type="NCBI Taxonomy" id="2705255"/>
    <lineage>
        <taxon>Bacteria</taxon>
        <taxon>Bacillati</taxon>
        <taxon>Actinomycetota</taxon>
        <taxon>Actinomycetes</taxon>
        <taxon>Kitasatosporales</taxon>
        <taxon>Streptomycetaceae</taxon>
        <taxon>Streptantibioticus</taxon>
    </lineage>
</organism>
<dbReference type="Proteomes" id="UP001156398">
    <property type="component" value="Unassembled WGS sequence"/>
</dbReference>
<dbReference type="AlphaFoldDB" id="A0AA90KGU2"/>
<proteinExistence type="predicted"/>
<reference evidence="2 3" key="1">
    <citation type="submission" date="2023-05" db="EMBL/GenBank/DDBJ databases">
        <title>Streptantibioticus silvisoli sp. nov., acidotolerant actinomycetes 1 from pine litter.</title>
        <authorList>
            <person name="Swiecimska M."/>
            <person name="Golinska P."/>
            <person name="Sangal V."/>
            <person name="Wachnowicz B."/>
            <person name="Goodfellow M."/>
        </authorList>
    </citation>
    <scope>NUCLEOTIDE SEQUENCE</scope>
    <source>
        <strain evidence="2">SL13</strain>
        <strain evidence="1 3">SL54</strain>
    </source>
</reference>
<comment type="caution">
    <text evidence="2">The sequence shown here is derived from an EMBL/GenBank/DDBJ whole genome shotgun (WGS) entry which is preliminary data.</text>
</comment>
<evidence type="ECO:0008006" key="4">
    <source>
        <dbReference type="Google" id="ProtNLM"/>
    </source>
</evidence>
<evidence type="ECO:0000313" key="3">
    <source>
        <dbReference type="Proteomes" id="UP001156398"/>
    </source>
</evidence>
<keyword evidence="3" id="KW-1185">Reference proteome</keyword>
<evidence type="ECO:0000313" key="2">
    <source>
        <dbReference type="EMBL" id="MDI5970679.1"/>
    </source>
</evidence>